<dbReference type="RefSeq" id="WP_163097497.1">
    <property type="nucleotide sequence ID" value="NZ_CP127523.1"/>
</dbReference>
<evidence type="ECO:0000256" key="1">
    <source>
        <dbReference type="SAM" id="MobiDB-lite"/>
    </source>
</evidence>
<sequence length="112" mass="12665">MATTYEQQNVLQDEPPLTMGAWRFVAKSERMEDVGTTITTICGHQNPHAVRIFLNGAWATFCMDCWRRNRRTYRRPGAFPSQAESLAEHDAPATIRKAFGTPSPKTLPSRGR</sequence>
<gene>
    <name evidence="2" type="ORF">GL267_06275</name>
</gene>
<evidence type="ECO:0000313" key="2">
    <source>
        <dbReference type="EMBL" id="NDU42266.1"/>
    </source>
</evidence>
<protein>
    <submittedName>
        <fullName evidence="2">Uncharacterized protein</fullName>
    </submittedName>
</protein>
<proteinExistence type="predicted"/>
<feature type="region of interest" description="Disordered" evidence="1">
    <location>
        <begin position="79"/>
        <end position="112"/>
    </location>
</feature>
<reference evidence="2" key="1">
    <citation type="submission" date="2019-11" db="EMBL/GenBank/DDBJ databases">
        <title>Acidithiobacillus ferrianus sp. nov.: a facultatively anaerobic and extremely acidophilic chemolithoautotroph.</title>
        <authorList>
            <person name="Norris P.R."/>
            <person name="Falagan C."/>
            <person name="Moya-Beltran A."/>
            <person name="Castro M."/>
            <person name="Quatrini R."/>
            <person name="Johnson D.B."/>
        </authorList>
    </citation>
    <scope>NUCLEOTIDE SEQUENCE [LARGE SCALE GENOMIC DNA]</scope>
    <source>
        <strain evidence="2">MG</strain>
    </source>
</reference>
<comment type="caution">
    <text evidence="2">The sequence shown here is derived from an EMBL/GenBank/DDBJ whole genome shotgun (WGS) entry which is preliminary data.</text>
</comment>
<organism evidence="2">
    <name type="scientific">Acidithiobacillus ferrianus</name>
    <dbReference type="NCBI Taxonomy" id="2678518"/>
    <lineage>
        <taxon>Bacteria</taxon>
        <taxon>Pseudomonadati</taxon>
        <taxon>Pseudomonadota</taxon>
        <taxon>Acidithiobacillia</taxon>
        <taxon>Acidithiobacillales</taxon>
        <taxon>Acidithiobacillaceae</taxon>
        <taxon>Acidithiobacillus</taxon>
    </lineage>
</organism>
<dbReference type="AlphaFoldDB" id="A0A845U4V4"/>
<accession>A0A845U4V4</accession>
<name>A0A845U4V4_9PROT</name>
<dbReference type="EMBL" id="WNJL01000023">
    <property type="protein sequence ID" value="NDU42266.1"/>
    <property type="molecule type" value="Genomic_DNA"/>
</dbReference>